<evidence type="ECO:0000313" key="3">
    <source>
        <dbReference type="Proteomes" id="UP001596175"/>
    </source>
</evidence>
<dbReference type="InterPro" id="IPR059106">
    <property type="entry name" value="WHD_MalT"/>
</dbReference>
<dbReference type="CDD" id="cd06170">
    <property type="entry name" value="LuxR_C_like"/>
    <property type="match status" value="1"/>
</dbReference>
<dbReference type="RefSeq" id="WP_378025089.1">
    <property type="nucleotide sequence ID" value="NZ_JBHSKG010000032.1"/>
</dbReference>
<dbReference type="InterPro" id="IPR016032">
    <property type="entry name" value="Sig_transdc_resp-reg_C-effctor"/>
</dbReference>
<dbReference type="InterPro" id="IPR027417">
    <property type="entry name" value="P-loop_NTPase"/>
</dbReference>
<protein>
    <submittedName>
        <fullName evidence="2">LuxR C-terminal-related transcriptional regulator</fullName>
    </submittedName>
</protein>
<dbReference type="InterPro" id="IPR000792">
    <property type="entry name" value="Tscrpt_reg_LuxR_C"/>
</dbReference>
<dbReference type="SUPFAM" id="SSF52540">
    <property type="entry name" value="P-loop containing nucleoside triphosphate hydrolases"/>
    <property type="match status" value="1"/>
</dbReference>
<evidence type="ECO:0000259" key="1">
    <source>
        <dbReference type="PROSITE" id="PS50043"/>
    </source>
</evidence>
<keyword evidence="3" id="KW-1185">Reference proteome</keyword>
<dbReference type="EMBL" id="JBHSKG010000032">
    <property type="protein sequence ID" value="MFC5143003.1"/>
    <property type="molecule type" value="Genomic_DNA"/>
</dbReference>
<dbReference type="InterPro" id="IPR036388">
    <property type="entry name" value="WH-like_DNA-bd_sf"/>
</dbReference>
<dbReference type="PROSITE" id="PS50043">
    <property type="entry name" value="HTH_LUXR_2"/>
    <property type="match status" value="1"/>
</dbReference>
<accession>A0ABV9ZNJ5</accession>
<gene>
    <name evidence="2" type="ORF">ACFPK1_32605</name>
</gene>
<feature type="domain" description="HTH luxR-type" evidence="1">
    <location>
        <begin position="784"/>
        <end position="849"/>
    </location>
</feature>
<evidence type="ECO:0000313" key="2">
    <source>
        <dbReference type="EMBL" id="MFC5143003.1"/>
    </source>
</evidence>
<dbReference type="Proteomes" id="UP001596175">
    <property type="component" value="Unassembled WGS sequence"/>
</dbReference>
<dbReference type="SMART" id="SM00421">
    <property type="entry name" value="HTH_LUXR"/>
    <property type="match status" value="1"/>
</dbReference>
<dbReference type="Gene3D" id="1.10.10.10">
    <property type="entry name" value="Winged helix-like DNA-binding domain superfamily/Winged helix DNA-binding domain"/>
    <property type="match status" value="1"/>
</dbReference>
<proteinExistence type="predicted"/>
<dbReference type="SUPFAM" id="SSF46894">
    <property type="entry name" value="C-terminal effector domain of the bipartite response regulators"/>
    <property type="match status" value="1"/>
</dbReference>
<sequence length="852" mass="88395">MAHVPRSRTGPPEFPAGHVRRRALEAVLDRATGRDLVLLSAPPGFGKTSLLAAWVGGDHGHATAWVGLEPEDRDPRRLWSAVLAALTSLSVVPASSRLHRLVVSRSTVAPEFLTELTEALAALPSPVRLVLDDAQHVADPLSRQGLTMLLRDAGPRLRLVLAGRRDPPLPLPRLRMDERVTELRAGDLQFSPEESAALLAACDLRLEPAQVALLHERTGGWVAGLRLAALSLRDHPDPDRFLAGFSGDERPVADYLVDEVLAGLADPHREVLRRISVAARVPAALAPRLAGRSDATELLDALARDTGLVVGSGARGDAYRLPELLRTHLVADLGRRGSDLVTALEATAAGWWSEQGEPVEALLHAARSGDRALLADLVGRWGPWLAGRGEHAVLATALAAAERDGVLTDARLATAAAHVHLARGEPESARAALRRARRDAAGSADTAAFRAATEQIVGRPSAVGPVPAESVPAGAALAAHVRVGRGAAALLADDPATTRTELGAGLALAHRVGLDVLAHRGRCLLAAALWSAGDVPRAREAAERFLAEPGADGPGGAPWTAVSRAVAADAALMRADPGAARATAGEGPEPTPALRFALRCARGGAAFDLGERTAGLLELQAARAELGDLGIPGALAAAAALLEHRAALELGHPTAAGAVAAWLAGRRPASPALALLRGWGAVAAGDHAAARDAVAPLLARRARSTPDALDVEAWLLESAGRLARHDRPGARAAARHAVGLAEPLGALRPFAHADGGVRALLVDELATDAPRAGFVARALAAGAASPAGIALSVREHDVLARLPSLESLDEIAGDLDVSINTIKTHVRALYGKLGVTTRRDAVLVAHEQGLLG</sequence>
<organism evidence="2 3">
    <name type="scientific">Actinomycetospora rhizophila</name>
    <dbReference type="NCBI Taxonomy" id="1416876"/>
    <lineage>
        <taxon>Bacteria</taxon>
        <taxon>Bacillati</taxon>
        <taxon>Actinomycetota</taxon>
        <taxon>Actinomycetes</taxon>
        <taxon>Pseudonocardiales</taxon>
        <taxon>Pseudonocardiaceae</taxon>
        <taxon>Actinomycetospora</taxon>
    </lineage>
</organism>
<dbReference type="Pfam" id="PF25873">
    <property type="entry name" value="WHD_MalT"/>
    <property type="match status" value="1"/>
</dbReference>
<name>A0ABV9ZNJ5_9PSEU</name>
<dbReference type="Pfam" id="PF00196">
    <property type="entry name" value="GerE"/>
    <property type="match status" value="1"/>
</dbReference>
<comment type="caution">
    <text evidence="2">The sequence shown here is derived from an EMBL/GenBank/DDBJ whole genome shotgun (WGS) entry which is preliminary data.</text>
</comment>
<reference evidence="3" key="1">
    <citation type="journal article" date="2019" name="Int. J. Syst. Evol. Microbiol.">
        <title>The Global Catalogue of Microorganisms (GCM) 10K type strain sequencing project: providing services to taxonomists for standard genome sequencing and annotation.</title>
        <authorList>
            <consortium name="The Broad Institute Genomics Platform"/>
            <consortium name="The Broad Institute Genome Sequencing Center for Infectious Disease"/>
            <person name="Wu L."/>
            <person name="Ma J."/>
        </authorList>
    </citation>
    <scope>NUCLEOTIDE SEQUENCE [LARGE SCALE GENOMIC DNA]</scope>
    <source>
        <strain evidence="3">XZYJ18</strain>
    </source>
</reference>